<dbReference type="KEGG" id="vaq:FIV01_20815"/>
<evidence type="ECO:0000313" key="1">
    <source>
        <dbReference type="EMBL" id="QFT28848.1"/>
    </source>
</evidence>
<accession>A0A5P9CRI3</accession>
<protein>
    <submittedName>
        <fullName evidence="1">Uncharacterized protein</fullName>
    </submittedName>
</protein>
<name>A0A5P9CRI3_9VIBR</name>
<reference evidence="1 2" key="1">
    <citation type="submission" date="2019-10" db="EMBL/GenBank/DDBJ databases">
        <title>Complete genome sequence of Vibrio sp. strain THAF100, isolated from non-filtered water from the water column of tank 6 of a marine aquarium containing stony-coral fragments. Water maintained at 26 degree C.</title>
        <authorList>
            <person name="Ruckert C."/>
            <person name="Franco A."/>
            <person name="Kalinowski J."/>
            <person name="Glaeser S."/>
        </authorList>
    </citation>
    <scope>NUCLEOTIDE SEQUENCE [LARGE SCALE GENOMIC DNA]</scope>
    <source>
        <strain evidence="1 2">THAF100</strain>
        <plasmid evidence="2">pthaf100_b</plasmid>
    </source>
</reference>
<evidence type="ECO:0000313" key="2">
    <source>
        <dbReference type="Proteomes" id="UP000326936"/>
    </source>
</evidence>
<keyword evidence="1" id="KW-0614">Plasmid</keyword>
<gene>
    <name evidence="1" type="ORF">FIV01_20815</name>
</gene>
<geneLocation type="plasmid" evidence="2">
    <name>pthaf100_b</name>
</geneLocation>
<dbReference type="EMBL" id="CP045352">
    <property type="protein sequence ID" value="QFT28848.1"/>
    <property type="molecule type" value="Genomic_DNA"/>
</dbReference>
<dbReference type="Proteomes" id="UP000326936">
    <property type="component" value="Plasmid pTHAF100_b"/>
</dbReference>
<dbReference type="AlphaFoldDB" id="A0A5P9CRI3"/>
<dbReference type="OrthoDB" id="9802846at2"/>
<proteinExistence type="predicted"/>
<dbReference type="RefSeq" id="WP_152432863.1">
    <property type="nucleotide sequence ID" value="NZ_CBCSDK010000028.1"/>
</dbReference>
<keyword evidence="2" id="KW-1185">Reference proteome</keyword>
<organism evidence="1 2">
    <name type="scientific">Vibrio aquimaris</name>
    <dbReference type="NCBI Taxonomy" id="2587862"/>
    <lineage>
        <taxon>Bacteria</taxon>
        <taxon>Pseudomonadati</taxon>
        <taxon>Pseudomonadota</taxon>
        <taxon>Gammaproteobacteria</taxon>
        <taxon>Vibrionales</taxon>
        <taxon>Vibrionaceae</taxon>
        <taxon>Vibrio</taxon>
    </lineage>
</organism>
<sequence>MIGVDPETGKTLTGLAQALTRASRALATPLGTKEKDRAYGSEVPDTLGTHASPSGRMILINRIFRTFRNPNNGLQDIVAKKVTALIVGTGYHVSIQVVYDGQEHEVTL</sequence>